<name>A0AAV7M446_PLEWA</name>
<keyword evidence="2" id="KW-1185">Reference proteome</keyword>
<gene>
    <name evidence="1" type="ORF">NDU88_003044</name>
</gene>
<protein>
    <submittedName>
        <fullName evidence="1">Uncharacterized protein</fullName>
    </submittedName>
</protein>
<comment type="caution">
    <text evidence="1">The sequence shown here is derived from an EMBL/GenBank/DDBJ whole genome shotgun (WGS) entry which is preliminary data.</text>
</comment>
<dbReference type="EMBL" id="JANPWB010000014">
    <property type="protein sequence ID" value="KAJ1097928.1"/>
    <property type="molecule type" value="Genomic_DNA"/>
</dbReference>
<accession>A0AAV7M446</accession>
<organism evidence="1 2">
    <name type="scientific">Pleurodeles waltl</name>
    <name type="common">Iberian ribbed newt</name>
    <dbReference type="NCBI Taxonomy" id="8319"/>
    <lineage>
        <taxon>Eukaryota</taxon>
        <taxon>Metazoa</taxon>
        <taxon>Chordata</taxon>
        <taxon>Craniata</taxon>
        <taxon>Vertebrata</taxon>
        <taxon>Euteleostomi</taxon>
        <taxon>Amphibia</taxon>
        <taxon>Batrachia</taxon>
        <taxon>Caudata</taxon>
        <taxon>Salamandroidea</taxon>
        <taxon>Salamandridae</taxon>
        <taxon>Pleurodelinae</taxon>
        <taxon>Pleurodeles</taxon>
    </lineage>
</organism>
<reference evidence="1" key="1">
    <citation type="journal article" date="2022" name="bioRxiv">
        <title>Sequencing and chromosome-scale assembly of the giantPleurodeles waltlgenome.</title>
        <authorList>
            <person name="Brown T."/>
            <person name="Elewa A."/>
            <person name="Iarovenko S."/>
            <person name="Subramanian E."/>
            <person name="Araus A.J."/>
            <person name="Petzold A."/>
            <person name="Susuki M."/>
            <person name="Suzuki K.-i.T."/>
            <person name="Hayashi T."/>
            <person name="Toyoda A."/>
            <person name="Oliveira C."/>
            <person name="Osipova E."/>
            <person name="Leigh N.D."/>
            <person name="Simon A."/>
            <person name="Yun M.H."/>
        </authorList>
    </citation>
    <scope>NUCLEOTIDE SEQUENCE</scope>
    <source>
        <strain evidence="1">20211129_DDA</strain>
        <tissue evidence="1">Liver</tissue>
    </source>
</reference>
<dbReference type="AlphaFoldDB" id="A0AAV7M446"/>
<sequence>MVDGGLRARVAFCSLHTANLVLSHADSLQCREIDVFPFLSHTACGGEKFVTKSSERPHPPALFKDTDFTIYRPRVDLQALKVSLIEKDRRVLLRETRHTPNLLATSVLEDWGWLPGALAQDRGPRDPLQPSS</sequence>
<dbReference type="Proteomes" id="UP001066276">
    <property type="component" value="Chromosome 10"/>
</dbReference>
<evidence type="ECO:0000313" key="2">
    <source>
        <dbReference type="Proteomes" id="UP001066276"/>
    </source>
</evidence>
<proteinExistence type="predicted"/>
<evidence type="ECO:0000313" key="1">
    <source>
        <dbReference type="EMBL" id="KAJ1097928.1"/>
    </source>
</evidence>